<keyword evidence="1" id="KW-0812">Transmembrane</keyword>
<keyword evidence="1" id="KW-0472">Membrane</keyword>
<dbReference type="InterPro" id="IPR047789">
    <property type="entry name" value="CU044_5270-like"/>
</dbReference>
<feature type="transmembrane region" description="Helical" evidence="1">
    <location>
        <begin position="67"/>
        <end position="93"/>
    </location>
</feature>
<gene>
    <name evidence="2" type="ORF">GCM10022381_39010</name>
</gene>
<protein>
    <recommendedName>
        <fullName evidence="4">CU044_5270 family protein</fullName>
    </recommendedName>
</protein>
<accession>A0ABP7L394</accession>
<reference evidence="3" key="1">
    <citation type="journal article" date="2019" name="Int. J. Syst. Evol. Microbiol.">
        <title>The Global Catalogue of Microorganisms (GCM) 10K type strain sequencing project: providing services to taxonomists for standard genome sequencing and annotation.</title>
        <authorList>
            <consortium name="The Broad Institute Genomics Platform"/>
            <consortium name="The Broad Institute Genome Sequencing Center for Infectious Disease"/>
            <person name="Wu L."/>
            <person name="Ma J."/>
        </authorList>
    </citation>
    <scope>NUCLEOTIDE SEQUENCE [LARGE SCALE GENOMIC DNA]</scope>
    <source>
        <strain evidence="3">JCM 17021</strain>
    </source>
</reference>
<name>A0ABP7L394_9MICO</name>
<sequence length="380" mass="39996">MDDLTLLRTVRSDVAAPTDAVLTRGRAALFEKIAEEPGERIGAPSALAAPVASAHGRRTPRARRLRWAGFSTLGAGVLLTTLVLTNVLGFGGWRATVDPAAAAVLSDAAFAAIENSDPVVAPGQYLLVNTSAVYGATVDDNGKRISYLTINEDQVYLPADRSEEWVWKRNPRSPYESFGTESKRLALKSYDETMAGPEANGELLRATAGAFYSSPSPVSPTALAKFPSDPNELLSYIYRATEGGGQSREGVALMFIAEILRSGAVGADLRASFYQAAALIPGIEIVERQATLDGRTGIAIGRVENADHSRQDLIIDPATGLLIGERRVELEAVEGYPAGTATSWTAITTSVVDAAPDGGTPNGAADVQGCTLTAPGTFQC</sequence>
<dbReference type="EMBL" id="BAABCN010000017">
    <property type="protein sequence ID" value="GAA3893531.1"/>
    <property type="molecule type" value="Genomic_DNA"/>
</dbReference>
<comment type="caution">
    <text evidence="2">The sequence shown here is derived from an EMBL/GenBank/DDBJ whole genome shotgun (WGS) entry which is preliminary data.</text>
</comment>
<dbReference type="NCBIfam" id="NF038083">
    <property type="entry name" value="CU044_5270_fam"/>
    <property type="match status" value="1"/>
</dbReference>
<evidence type="ECO:0000313" key="3">
    <source>
        <dbReference type="Proteomes" id="UP001501803"/>
    </source>
</evidence>
<evidence type="ECO:0008006" key="4">
    <source>
        <dbReference type="Google" id="ProtNLM"/>
    </source>
</evidence>
<organism evidence="2 3">
    <name type="scientific">Leifsonia kafniensis</name>
    <dbReference type="NCBI Taxonomy" id="475957"/>
    <lineage>
        <taxon>Bacteria</taxon>
        <taxon>Bacillati</taxon>
        <taxon>Actinomycetota</taxon>
        <taxon>Actinomycetes</taxon>
        <taxon>Micrococcales</taxon>
        <taxon>Microbacteriaceae</taxon>
        <taxon>Leifsonia</taxon>
    </lineage>
</organism>
<dbReference type="Proteomes" id="UP001501803">
    <property type="component" value="Unassembled WGS sequence"/>
</dbReference>
<evidence type="ECO:0000313" key="2">
    <source>
        <dbReference type="EMBL" id="GAA3893531.1"/>
    </source>
</evidence>
<keyword evidence="3" id="KW-1185">Reference proteome</keyword>
<evidence type="ECO:0000256" key="1">
    <source>
        <dbReference type="SAM" id="Phobius"/>
    </source>
</evidence>
<proteinExistence type="predicted"/>
<dbReference type="RefSeq" id="WP_345069546.1">
    <property type="nucleotide sequence ID" value="NZ_BAABCN010000017.1"/>
</dbReference>
<keyword evidence="1" id="KW-1133">Transmembrane helix</keyword>